<protein>
    <recommendedName>
        <fullName evidence="3">Helitron helicase-like domain-containing protein</fullName>
    </recommendedName>
</protein>
<sequence length="195" mass="22086">MVTFFTDFDAISFRKNIRAYNGILACSSFGANIDGSFQGQGVSNFKIHGQIYHRIGSLLPDEELAVYVGYLQPIVRDLFWNDGASAKILMRIYCDRSHDARRYNAPAASDVAAIMVGDGYEIEPSNRDIVLNLCNGTLQRISELHPSYDPLQYVLLFPNSDNGWHLDIPLTENTQRKMVTPMQFYSYRTAPFELS</sequence>
<dbReference type="OrthoDB" id="1748060at2759"/>
<dbReference type="AlphaFoldDB" id="A0A397S186"/>
<dbReference type="Proteomes" id="UP000265703">
    <property type="component" value="Unassembled WGS sequence"/>
</dbReference>
<evidence type="ECO:0008006" key="3">
    <source>
        <dbReference type="Google" id="ProtNLM"/>
    </source>
</evidence>
<dbReference type="STRING" id="658196.A0A397S186"/>
<reference evidence="1 2" key="1">
    <citation type="submission" date="2018-06" db="EMBL/GenBank/DDBJ databases">
        <title>Comparative genomics reveals the genomic features of Rhizophagus irregularis, R. cerebriforme, R. diaphanum and Gigaspora rosea, and their symbiotic lifestyle signature.</title>
        <authorList>
            <person name="Morin E."/>
            <person name="San Clemente H."/>
            <person name="Chen E.C.H."/>
            <person name="De La Providencia I."/>
            <person name="Hainaut M."/>
            <person name="Kuo A."/>
            <person name="Kohler A."/>
            <person name="Murat C."/>
            <person name="Tang N."/>
            <person name="Roy S."/>
            <person name="Loubradou J."/>
            <person name="Henrissat B."/>
            <person name="Grigoriev I.V."/>
            <person name="Corradi N."/>
            <person name="Roux C."/>
            <person name="Martin F.M."/>
        </authorList>
    </citation>
    <scope>NUCLEOTIDE SEQUENCE [LARGE SCALE GENOMIC DNA]</scope>
    <source>
        <strain evidence="1 2">DAOM 227022</strain>
    </source>
</reference>
<evidence type="ECO:0000313" key="1">
    <source>
        <dbReference type="EMBL" id="RIA79292.1"/>
    </source>
</evidence>
<dbReference type="EMBL" id="QKYT01001390">
    <property type="protein sequence ID" value="RIA79292.1"/>
    <property type="molecule type" value="Genomic_DNA"/>
</dbReference>
<name>A0A397S186_9GLOM</name>
<keyword evidence="2" id="KW-1185">Reference proteome</keyword>
<comment type="caution">
    <text evidence="1">The sequence shown here is derived from an EMBL/GenBank/DDBJ whole genome shotgun (WGS) entry which is preliminary data.</text>
</comment>
<dbReference type="PANTHER" id="PTHR45786">
    <property type="entry name" value="DNA BINDING PROTEIN-LIKE"/>
    <property type="match status" value="1"/>
</dbReference>
<dbReference type="PANTHER" id="PTHR45786:SF74">
    <property type="entry name" value="ATP-DEPENDENT DNA HELICASE"/>
    <property type="match status" value="1"/>
</dbReference>
<evidence type="ECO:0000313" key="2">
    <source>
        <dbReference type="Proteomes" id="UP000265703"/>
    </source>
</evidence>
<proteinExistence type="predicted"/>
<gene>
    <name evidence="1" type="ORF">C1645_841042</name>
</gene>
<organism evidence="1 2">
    <name type="scientific">Glomus cerebriforme</name>
    <dbReference type="NCBI Taxonomy" id="658196"/>
    <lineage>
        <taxon>Eukaryota</taxon>
        <taxon>Fungi</taxon>
        <taxon>Fungi incertae sedis</taxon>
        <taxon>Mucoromycota</taxon>
        <taxon>Glomeromycotina</taxon>
        <taxon>Glomeromycetes</taxon>
        <taxon>Glomerales</taxon>
        <taxon>Glomeraceae</taxon>
        <taxon>Glomus</taxon>
    </lineage>
</organism>
<accession>A0A397S186</accession>